<evidence type="ECO:0000256" key="6">
    <source>
        <dbReference type="ARBA" id="ARBA00023187"/>
    </source>
</evidence>
<keyword evidence="8" id="KW-0694">RNA-binding</keyword>
<name>A0ABD2QCU9_9PLAT</name>
<sequence length="357" mass="40827">MVNYLVIYESEEEEPIEVPLEDDNSMLLRTITNLFPNCIGLKYKAETGLLRFLKIDDDKVLPPDEGWTDKKIYCVFPKKDQKRKLDQEAAEDLEESTSLCKQKRLEGKKCTDLIVLNLAWRTNEEDLRTHFSQFGDLVTAQIKRDPITQNSKGYGFIRFESYQSQLFCLAERHLIDGRWCDVKVPLSKREGDKQEVSRKIHVGRIKEHITVEQLRKKFEEFGRVIDVFVPKPFRSFAFVTFDDPDVASNLLGKEIEIEPGCVLLIGSAVPKLPPVNVTNQKQMAVAMHAAACVAALNQNHNSFNWPGTHFKPDDDIAQSSRYPIAQHSFPPVTANAAILAAHYTSTHRQHQHKPPNR</sequence>
<evidence type="ECO:0000256" key="3">
    <source>
        <dbReference type="ARBA" id="ARBA00022737"/>
    </source>
</evidence>
<dbReference type="PANTHER" id="PTHR48033">
    <property type="entry name" value="RNA-BINDING (RRM/RBD/RNP MOTIFS) FAMILY PROTEIN"/>
    <property type="match status" value="1"/>
</dbReference>
<dbReference type="CDD" id="cd12321">
    <property type="entry name" value="RRM1_TDP43"/>
    <property type="match status" value="1"/>
</dbReference>
<protein>
    <recommendedName>
        <fullName evidence="9">RRM domain-containing protein</fullName>
    </recommendedName>
</protein>
<dbReference type="EMBL" id="JBJKFK010000394">
    <property type="protein sequence ID" value="KAL3317370.1"/>
    <property type="molecule type" value="Genomic_DNA"/>
</dbReference>
<evidence type="ECO:0000256" key="8">
    <source>
        <dbReference type="PROSITE-ProRule" id="PRU00176"/>
    </source>
</evidence>
<dbReference type="GO" id="GO:0005634">
    <property type="term" value="C:nucleus"/>
    <property type="evidence" value="ECO:0007669"/>
    <property type="project" value="UniProtKB-SubCell"/>
</dbReference>
<evidence type="ECO:0000256" key="5">
    <source>
        <dbReference type="ARBA" id="ARBA00023163"/>
    </source>
</evidence>
<dbReference type="InterPro" id="IPR035979">
    <property type="entry name" value="RBD_domain_sf"/>
</dbReference>
<keyword evidence="11" id="KW-1185">Reference proteome</keyword>
<evidence type="ECO:0000259" key="9">
    <source>
        <dbReference type="PROSITE" id="PS50102"/>
    </source>
</evidence>
<feature type="domain" description="RRM" evidence="9">
    <location>
        <begin position="111"/>
        <end position="189"/>
    </location>
</feature>
<keyword evidence="7" id="KW-0539">Nucleus</keyword>
<dbReference type="Gene3D" id="3.30.70.330">
    <property type="match status" value="2"/>
</dbReference>
<dbReference type="Pfam" id="PF18694">
    <property type="entry name" value="TDP-43_N"/>
    <property type="match status" value="1"/>
</dbReference>
<dbReference type="InterPro" id="IPR041105">
    <property type="entry name" value="TDP-43_N"/>
</dbReference>
<evidence type="ECO:0000256" key="4">
    <source>
        <dbReference type="ARBA" id="ARBA00023015"/>
    </source>
</evidence>
<dbReference type="InterPro" id="IPR000504">
    <property type="entry name" value="RRM_dom"/>
</dbReference>
<organism evidence="10 11">
    <name type="scientific">Cichlidogyrus casuarinus</name>
    <dbReference type="NCBI Taxonomy" id="1844966"/>
    <lineage>
        <taxon>Eukaryota</taxon>
        <taxon>Metazoa</taxon>
        <taxon>Spiralia</taxon>
        <taxon>Lophotrochozoa</taxon>
        <taxon>Platyhelminthes</taxon>
        <taxon>Monogenea</taxon>
        <taxon>Monopisthocotylea</taxon>
        <taxon>Dactylogyridea</taxon>
        <taxon>Ancyrocephalidae</taxon>
        <taxon>Cichlidogyrus</taxon>
    </lineage>
</organism>
<dbReference type="Proteomes" id="UP001626550">
    <property type="component" value="Unassembled WGS sequence"/>
</dbReference>
<keyword evidence="4" id="KW-0805">Transcription regulation</keyword>
<gene>
    <name evidence="10" type="ORF">Ciccas_003981</name>
</gene>
<dbReference type="SUPFAM" id="SSF54928">
    <property type="entry name" value="RNA-binding domain, RBD"/>
    <property type="match status" value="1"/>
</dbReference>
<evidence type="ECO:0000256" key="7">
    <source>
        <dbReference type="ARBA" id="ARBA00023242"/>
    </source>
</evidence>
<dbReference type="GO" id="GO:0006397">
    <property type="term" value="P:mRNA processing"/>
    <property type="evidence" value="ECO:0007669"/>
    <property type="project" value="UniProtKB-KW"/>
</dbReference>
<dbReference type="SMART" id="SM00360">
    <property type="entry name" value="RRM"/>
    <property type="match status" value="2"/>
</dbReference>
<dbReference type="AlphaFoldDB" id="A0ABD2QCU9"/>
<dbReference type="CDD" id="cd19609">
    <property type="entry name" value="NTD_TDP-43"/>
    <property type="match status" value="1"/>
</dbReference>
<keyword evidence="3" id="KW-0677">Repeat</keyword>
<reference evidence="10 11" key="1">
    <citation type="submission" date="2024-11" db="EMBL/GenBank/DDBJ databases">
        <title>Adaptive evolution of stress response genes in parasites aligns with host niche diversity.</title>
        <authorList>
            <person name="Hahn C."/>
            <person name="Resl P."/>
        </authorList>
    </citation>
    <scope>NUCLEOTIDE SEQUENCE [LARGE SCALE GENOMIC DNA]</scope>
    <source>
        <strain evidence="10">EGGRZ-B1_66</strain>
        <tissue evidence="10">Body</tissue>
    </source>
</reference>
<dbReference type="Pfam" id="PF00076">
    <property type="entry name" value="RRM_1"/>
    <property type="match status" value="2"/>
</dbReference>
<proteinExistence type="predicted"/>
<comment type="subcellular location">
    <subcellularLocation>
        <location evidence="1">Nucleus</location>
    </subcellularLocation>
</comment>
<keyword evidence="6" id="KW-0508">mRNA splicing</keyword>
<dbReference type="InterPro" id="IPR012677">
    <property type="entry name" value="Nucleotide-bd_a/b_plait_sf"/>
</dbReference>
<evidence type="ECO:0000256" key="1">
    <source>
        <dbReference type="ARBA" id="ARBA00004123"/>
    </source>
</evidence>
<dbReference type="GO" id="GO:0003723">
    <property type="term" value="F:RNA binding"/>
    <property type="evidence" value="ECO:0007669"/>
    <property type="project" value="UniProtKB-UniRule"/>
</dbReference>
<dbReference type="PANTHER" id="PTHR48033:SF9">
    <property type="entry name" value="TAR DNA-BINDING PROTEIN 43"/>
    <property type="match status" value="1"/>
</dbReference>
<feature type="domain" description="RRM" evidence="9">
    <location>
        <begin position="198"/>
        <end position="258"/>
    </location>
</feature>
<keyword evidence="2" id="KW-0507">mRNA processing</keyword>
<evidence type="ECO:0000313" key="10">
    <source>
        <dbReference type="EMBL" id="KAL3317370.1"/>
    </source>
</evidence>
<keyword evidence="5" id="KW-0804">Transcription</keyword>
<evidence type="ECO:0000256" key="2">
    <source>
        <dbReference type="ARBA" id="ARBA00022664"/>
    </source>
</evidence>
<comment type="caution">
    <text evidence="10">The sequence shown here is derived from an EMBL/GenBank/DDBJ whole genome shotgun (WGS) entry which is preliminary data.</text>
</comment>
<accession>A0ABD2QCU9</accession>
<evidence type="ECO:0000313" key="11">
    <source>
        <dbReference type="Proteomes" id="UP001626550"/>
    </source>
</evidence>
<dbReference type="GO" id="GO:0008380">
    <property type="term" value="P:RNA splicing"/>
    <property type="evidence" value="ECO:0007669"/>
    <property type="project" value="UniProtKB-KW"/>
</dbReference>
<dbReference type="PROSITE" id="PS50102">
    <property type="entry name" value="RRM"/>
    <property type="match status" value="2"/>
</dbReference>